<keyword evidence="1" id="KW-0472">Membrane</keyword>
<reference evidence="2" key="1">
    <citation type="journal article" date="2021" name="PeerJ">
        <title>Extensive microbial diversity within the chicken gut microbiome revealed by metagenomics and culture.</title>
        <authorList>
            <person name="Gilroy R."/>
            <person name="Ravi A."/>
            <person name="Getino M."/>
            <person name="Pursley I."/>
            <person name="Horton D.L."/>
            <person name="Alikhan N.F."/>
            <person name="Baker D."/>
            <person name="Gharbi K."/>
            <person name="Hall N."/>
            <person name="Watson M."/>
            <person name="Adriaenssens E.M."/>
            <person name="Foster-Nyarko E."/>
            <person name="Jarju S."/>
            <person name="Secka A."/>
            <person name="Antonio M."/>
            <person name="Oren A."/>
            <person name="Chaudhuri R.R."/>
            <person name="La Ragione R."/>
            <person name="Hildebrand F."/>
            <person name="Pallen M.J."/>
        </authorList>
    </citation>
    <scope>NUCLEOTIDE SEQUENCE</scope>
    <source>
        <strain evidence="2">B5_2728</strain>
    </source>
</reference>
<dbReference type="EMBL" id="JAHLFP010000039">
    <property type="protein sequence ID" value="MBU3806251.1"/>
    <property type="molecule type" value="Genomic_DNA"/>
</dbReference>
<organism evidence="2 3">
    <name type="scientific">Candidatus Allofournierella pullistercoris</name>
    <dbReference type="NCBI Taxonomy" id="2838597"/>
    <lineage>
        <taxon>Bacteria</taxon>
        <taxon>Bacillati</taxon>
        <taxon>Bacillota</taxon>
        <taxon>Clostridia</taxon>
        <taxon>Eubacteriales</taxon>
        <taxon>Oscillospiraceae</taxon>
        <taxon>Allofournierella</taxon>
    </lineage>
</organism>
<name>A0A948T2Y1_9FIRM</name>
<evidence type="ECO:0000256" key="1">
    <source>
        <dbReference type="SAM" id="Phobius"/>
    </source>
</evidence>
<evidence type="ECO:0000313" key="2">
    <source>
        <dbReference type="EMBL" id="MBU3806251.1"/>
    </source>
</evidence>
<comment type="caution">
    <text evidence="2">The sequence shown here is derived from an EMBL/GenBank/DDBJ whole genome shotgun (WGS) entry which is preliminary data.</text>
</comment>
<gene>
    <name evidence="2" type="ORF">H9882_05095</name>
</gene>
<sequence length="98" mass="11491">MAPKRNVWPYVLISLCVLSFALCVVFTLFWPSNSHDYAYILRDYKGKLAVYEMDGTQPLEVYEVYTHLLPESDVLHLQKGIPVETEEELHRLLEDFGW</sequence>
<proteinExistence type="predicted"/>
<keyword evidence="1" id="KW-0812">Transmembrane</keyword>
<evidence type="ECO:0000313" key="3">
    <source>
        <dbReference type="Proteomes" id="UP000713596"/>
    </source>
</evidence>
<feature type="transmembrane region" description="Helical" evidence="1">
    <location>
        <begin position="7"/>
        <end position="30"/>
    </location>
</feature>
<evidence type="ECO:0008006" key="4">
    <source>
        <dbReference type="Google" id="ProtNLM"/>
    </source>
</evidence>
<reference evidence="2" key="2">
    <citation type="submission" date="2021-04" db="EMBL/GenBank/DDBJ databases">
        <authorList>
            <person name="Gilroy R."/>
        </authorList>
    </citation>
    <scope>NUCLEOTIDE SEQUENCE</scope>
    <source>
        <strain evidence="2">B5_2728</strain>
    </source>
</reference>
<accession>A0A948T2Y1</accession>
<protein>
    <recommendedName>
        <fullName evidence="4">Bypass of forespore C C-terminal domain-containing protein</fullName>
    </recommendedName>
</protein>
<keyword evidence="1" id="KW-1133">Transmembrane helix</keyword>
<dbReference type="Proteomes" id="UP000713596">
    <property type="component" value="Unassembled WGS sequence"/>
</dbReference>
<dbReference type="AlphaFoldDB" id="A0A948T2Y1"/>